<keyword evidence="7 12" id="KW-0808">Transferase</keyword>
<evidence type="ECO:0000256" key="10">
    <source>
        <dbReference type="ARBA" id="ARBA00022909"/>
    </source>
</evidence>
<dbReference type="KEGG" id="bbae:FRD01_04750"/>
<dbReference type="PANTHER" id="PTHR20941">
    <property type="entry name" value="FOLATE SYNTHESIS PROTEINS"/>
    <property type="match status" value="1"/>
</dbReference>
<dbReference type="SUPFAM" id="SSF51717">
    <property type="entry name" value="Dihydropteroate synthetase-like"/>
    <property type="match status" value="1"/>
</dbReference>
<dbReference type="PROSITE" id="PS50972">
    <property type="entry name" value="PTERIN_BINDING"/>
    <property type="match status" value="1"/>
</dbReference>
<dbReference type="GO" id="GO:0004156">
    <property type="term" value="F:dihydropteroate synthase activity"/>
    <property type="evidence" value="ECO:0007669"/>
    <property type="project" value="UniProtKB-EC"/>
</dbReference>
<evidence type="ECO:0000256" key="3">
    <source>
        <dbReference type="ARBA" id="ARBA00004763"/>
    </source>
</evidence>
<keyword evidence="15" id="KW-1185">Reference proteome</keyword>
<dbReference type="OrthoDB" id="9811744at2"/>
<dbReference type="RefSeq" id="WP_146958109.1">
    <property type="nucleotide sequence ID" value="NZ_CP042467.1"/>
</dbReference>
<evidence type="ECO:0000256" key="6">
    <source>
        <dbReference type="ARBA" id="ARBA00016919"/>
    </source>
</evidence>
<dbReference type="UniPathway" id="UPA00077">
    <property type="reaction ID" value="UER00156"/>
</dbReference>
<organism evidence="14 15">
    <name type="scientific">Microvenator marinus</name>
    <dbReference type="NCBI Taxonomy" id="2600177"/>
    <lineage>
        <taxon>Bacteria</taxon>
        <taxon>Deltaproteobacteria</taxon>
        <taxon>Bradymonadales</taxon>
        <taxon>Microvenatoraceae</taxon>
        <taxon>Microvenator</taxon>
    </lineage>
</organism>
<comment type="pathway">
    <text evidence="3 12">Cofactor biosynthesis; tetrahydrofolate biosynthesis; 7,8-dihydrofolate from 2-amino-4-hydroxy-6-hydroxymethyl-7,8-dihydropteridine diphosphate and 4-aminobenzoate: step 1/2.</text>
</comment>
<keyword evidence="8 12" id="KW-0479">Metal-binding</keyword>
<dbReference type="PANTHER" id="PTHR20941:SF1">
    <property type="entry name" value="FOLIC ACID SYNTHESIS PROTEIN FOL1"/>
    <property type="match status" value="1"/>
</dbReference>
<feature type="domain" description="Pterin-binding" evidence="13">
    <location>
        <begin position="3"/>
        <end position="256"/>
    </location>
</feature>
<dbReference type="InterPro" id="IPR006390">
    <property type="entry name" value="DHP_synth_dom"/>
</dbReference>
<evidence type="ECO:0000256" key="5">
    <source>
        <dbReference type="ARBA" id="ARBA00012458"/>
    </source>
</evidence>
<dbReference type="FunFam" id="3.20.20.20:FF:000006">
    <property type="entry name" value="Dihydropteroate synthase"/>
    <property type="match status" value="1"/>
</dbReference>
<keyword evidence="10 12" id="KW-0289">Folate biosynthesis</keyword>
<dbReference type="GO" id="GO:0046654">
    <property type="term" value="P:tetrahydrofolate biosynthetic process"/>
    <property type="evidence" value="ECO:0007669"/>
    <property type="project" value="UniProtKB-UniPathway"/>
</dbReference>
<evidence type="ECO:0000256" key="12">
    <source>
        <dbReference type="RuleBase" id="RU361205"/>
    </source>
</evidence>
<comment type="catalytic activity">
    <reaction evidence="1">
        <text>(7,8-dihydropterin-6-yl)methyl diphosphate + 4-aminobenzoate = 7,8-dihydropteroate + diphosphate</text>
        <dbReference type="Rhea" id="RHEA:19949"/>
        <dbReference type="ChEBI" id="CHEBI:17836"/>
        <dbReference type="ChEBI" id="CHEBI:17839"/>
        <dbReference type="ChEBI" id="CHEBI:33019"/>
        <dbReference type="ChEBI" id="CHEBI:72950"/>
        <dbReference type="EC" id="2.5.1.15"/>
    </reaction>
</comment>
<evidence type="ECO:0000256" key="9">
    <source>
        <dbReference type="ARBA" id="ARBA00022842"/>
    </source>
</evidence>
<evidence type="ECO:0000256" key="2">
    <source>
        <dbReference type="ARBA" id="ARBA00001946"/>
    </source>
</evidence>
<name>A0A5B8XLT1_9DELT</name>
<dbReference type="EMBL" id="CP042467">
    <property type="protein sequence ID" value="QED26565.1"/>
    <property type="molecule type" value="Genomic_DNA"/>
</dbReference>
<dbReference type="GO" id="GO:0046872">
    <property type="term" value="F:metal ion binding"/>
    <property type="evidence" value="ECO:0007669"/>
    <property type="project" value="UniProtKB-KW"/>
</dbReference>
<evidence type="ECO:0000313" key="14">
    <source>
        <dbReference type="EMBL" id="QED26565.1"/>
    </source>
</evidence>
<dbReference type="PROSITE" id="PS00792">
    <property type="entry name" value="DHPS_1"/>
    <property type="match status" value="1"/>
</dbReference>
<evidence type="ECO:0000256" key="7">
    <source>
        <dbReference type="ARBA" id="ARBA00022679"/>
    </source>
</evidence>
<evidence type="ECO:0000259" key="13">
    <source>
        <dbReference type="PROSITE" id="PS50972"/>
    </source>
</evidence>
<protein>
    <recommendedName>
        <fullName evidence="6 12">Dihydropteroate synthase</fullName>
        <shortName evidence="12">DHPS</shortName>
        <ecNumber evidence="5 12">2.5.1.15</ecNumber>
    </recommendedName>
    <alternativeName>
        <fullName evidence="11 12">Dihydropteroate pyrophosphorylase</fullName>
    </alternativeName>
</protein>
<keyword evidence="9 12" id="KW-0460">Magnesium</keyword>
<dbReference type="InterPro" id="IPR000489">
    <property type="entry name" value="Pterin-binding_dom"/>
</dbReference>
<dbReference type="GO" id="GO:0005829">
    <property type="term" value="C:cytosol"/>
    <property type="evidence" value="ECO:0007669"/>
    <property type="project" value="TreeGrafter"/>
</dbReference>
<comment type="cofactor">
    <cofactor evidence="2 12">
        <name>Mg(2+)</name>
        <dbReference type="ChEBI" id="CHEBI:18420"/>
    </cofactor>
</comment>
<comment type="similarity">
    <text evidence="4 12">Belongs to the DHPS family.</text>
</comment>
<dbReference type="CDD" id="cd00739">
    <property type="entry name" value="DHPS"/>
    <property type="match status" value="1"/>
</dbReference>
<evidence type="ECO:0000256" key="11">
    <source>
        <dbReference type="ARBA" id="ARBA00030193"/>
    </source>
</evidence>
<accession>A0A5B8XLT1</accession>
<comment type="function">
    <text evidence="12">Catalyzes the condensation of para-aminobenzoate (pABA) with 6-hydroxymethyl-7,8-dihydropterin diphosphate (DHPt-PP) to form 7,8-dihydropteroate (H2Pte), the immediate precursor of folate derivatives.</text>
</comment>
<evidence type="ECO:0000313" key="15">
    <source>
        <dbReference type="Proteomes" id="UP000321595"/>
    </source>
</evidence>
<evidence type="ECO:0000256" key="1">
    <source>
        <dbReference type="ARBA" id="ARBA00000012"/>
    </source>
</evidence>
<dbReference type="PROSITE" id="PS00793">
    <property type="entry name" value="DHPS_2"/>
    <property type="match status" value="1"/>
</dbReference>
<evidence type="ECO:0000256" key="4">
    <source>
        <dbReference type="ARBA" id="ARBA00009503"/>
    </source>
</evidence>
<dbReference type="Proteomes" id="UP000321595">
    <property type="component" value="Chromosome"/>
</dbReference>
<dbReference type="Gene3D" id="3.20.20.20">
    <property type="entry name" value="Dihydropteroate synthase-like"/>
    <property type="match status" value="1"/>
</dbReference>
<evidence type="ECO:0000256" key="8">
    <source>
        <dbReference type="ARBA" id="ARBA00022723"/>
    </source>
</evidence>
<dbReference type="AlphaFoldDB" id="A0A5B8XLT1"/>
<dbReference type="InterPro" id="IPR045031">
    <property type="entry name" value="DHP_synth-like"/>
</dbReference>
<sequence length="262" mass="28179">MTLKVMGIVNVTPDSFSDGGKFLDVNAAISHGLQLLEDGADILDIGGESTRPGAQSVSESDELARVLPVIEGILKKRPDAIISIDTTKSEVAAQALELGASIVNDVSAGTFDPRIMEVSANHGAELVLMHMQGTPRTMQKSPSYEDVVEEVFGFLSARAQAAEDAGVRRENIILDPGIGFGKKLEHNLLLIKNLSRLSDRYQVLLGVSRKSFIGELTGQKVDKRLAGTLATLPFAVGSRVSIVRVHDVRETVDFLKVFEALS</sequence>
<dbReference type="EC" id="2.5.1.15" evidence="5 12"/>
<dbReference type="InterPro" id="IPR011005">
    <property type="entry name" value="Dihydropteroate_synth-like_sf"/>
</dbReference>
<dbReference type="Pfam" id="PF00809">
    <property type="entry name" value="Pterin_bind"/>
    <property type="match status" value="1"/>
</dbReference>
<dbReference type="GO" id="GO:0046656">
    <property type="term" value="P:folic acid biosynthetic process"/>
    <property type="evidence" value="ECO:0007669"/>
    <property type="project" value="UniProtKB-KW"/>
</dbReference>
<dbReference type="NCBIfam" id="TIGR01496">
    <property type="entry name" value="DHPS"/>
    <property type="match status" value="1"/>
</dbReference>
<proteinExistence type="inferred from homology"/>
<gene>
    <name evidence="14" type="primary">folP</name>
    <name evidence="14" type="ORF">FRD01_04750</name>
</gene>
<reference evidence="14 15" key="1">
    <citation type="submission" date="2019-08" db="EMBL/GenBank/DDBJ databases">
        <authorList>
            <person name="Liang Q."/>
        </authorList>
    </citation>
    <scope>NUCLEOTIDE SEQUENCE [LARGE SCALE GENOMIC DNA]</scope>
    <source>
        <strain evidence="14 15">V1718</strain>
    </source>
</reference>